<organism evidence="2 3">
    <name type="scientific">Streptomyces phage Muntaha</name>
    <dbReference type="NCBI Taxonomy" id="2713269"/>
    <lineage>
        <taxon>Viruses</taxon>
        <taxon>Duplodnaviria</taxon>
        <taxon>Heunggongvirae</taxon>
        <taxon>Uroviricota</taxon>
        <taxon>Caudoviricetes</taxon>
        <taxon>Stanwilliamsviridae</taxon>
        <taxon>Loccivirinae</taxon>
        <taxon>Wakandavirus</taxon>
        <taxon>Wakandavirus muntaha</taxon>
    </lineage>
</organism>
<dbReference type="RefSeq" id="YP_010652349.1">
    <property type="nucleotide sequence ID" value="NC_070786.1"/>
</dbReference>
<accession>A0A6G8R310</accession>
<reference evidence="2 3" key="1">
    <citation type="submission" date="2020-02" db="EMBL/GenBank/DDBJ databases">
        <authorList>
            <person name="Yaqubi I.B."/>
            <person name="Almaguer A.N."/>
            <person name="Torres S.A."/>
            <person name="Nayek S."/>
            <person name="Bhuiyan S."/>
            <person name="Hughes L.E."/>
            <person name="Garlena R.A."/>
            <person name="Russell D.A."/>
            <person name="Pope W.H."/>
            <person name="Jacobs-Sera D."/>
            <person name="Hatfull G.F."/>
        </authorList>
    </citation>
    <scope>NUCLEOTIDE SEQUENCE [LARGE SCALE GENOMIC DNA]</scope>
</reference>
<evidence type="ECO:0000256" key="1">
    <source>
        <dbReference type="SAM" id="MobiDB-lite"/>
    </source>
</evidence>
<dbReference type="EMBL" id="MT024872">
    <property type="protein sequence ID" value="QIN94595.1"/>
    <property type="molecule type" value="Genomic_DNA"/>
</dbReference>
<proteinExistence type="predicted"/>
<gene>
    <name evidence="2" type="primary">38</name>
    <name evidence="2" type="ORF">SEA_MUNTAHA_38</name>
</gene>
<evidence type="ECO:0000313" key="2">
    <source>
        <dbReference type="EMBL" id="QIN94595.1"/>
    </source>
</evidence>
<feature type="compositionally biased region" description="Acidic residues" evidence="1">
    <location>
        <begin position="55"/>
        <end position="72"/>
    </location>
</feature>
<sequence>MAQQIRDTNVVKTPEVVINPAFFLPPDVIDMRTYVEDDFESNDVEISEVLDVDDADDVSFEDSTSTDDDAPDDTAGLAAPDGFTIVEQIVRIAPDGNSVVDVVIEFNDEASMEYDIRVTKAVS</sequence>
<protein>
    <submittedName>
        <fullName evidence="2">Uncharacterized protein</fullName>
    </submittedName>
</protein>
<feature type="region of interest" description="Disordered" evidence="1">
    <location>
        <begin position="55"/>
        <end position="78"/>
    </location>
</feature>
<dbReference type="GeneID" id="77928139"/>
<dbReference type="KEGG" id="vg:77928139"/>
<name>A0A6G8R310_9CAUD</name>
<evidence type="ECO:0000313" key="3">
    <source>
        <dbReference type="Proteomes" id="UP000503454"/>
    </source>
</evidence>
<keyword evidence="3" id="KW-1185">Reference proteome</keyword>
<dbReference type="Proteomes" id="UP000503454">
    <property type="component" value="Segment"/>
</dbReference>